<keyword evidence="3" id="KW-0410">Iron transport</keyword>
<feature type="binding site" evidence="8">
    <location>
        <position position="224"/>
    </location>
    <ligand>
        <name>Fe cation</name>
        <dbReference type="ChEBI" id="CHEBI:24875"/>
    </ligand>
</feature>
<reference evidence="10 11" key="1">
    <citation type="submission" date="2020-04" db="EMBL/GenBank/DDBJ databases">
        <title>Complete genome of a Psychrophilic, Marine, Gas Vacuolate Bacterium Polaromonas vacuolata KCTC 22033T.</title>
        <authorList>
            <person name="Hwang K."/>
            <person name="Kim K.M."/>
        </authorList>
    </citation>
    <scope>NUCLEOTIDE SEQUENCE [LARGE SCALE GENOMIC DNA]</scope>
    <source>
        <strain evidence="10 11">KCTC 22033</strain>
    </source>
</reference>
<dbReference type="AlphaFoldDB" id="A0A6H2H726"/>
<feature type="binding site" evidence="8">
    <location>
        <position position="40"/>
    </location>
    <ligand>
        <name>Fe cation</name>
        <dbReference type="ChEBI" id="CHEBI:24875"/>
    </ligand>
</feature>
<feature type="binding site" evidence="8">
    <location>
        <position position="225"/>
    </location>
    <ligand>
        <name>Fe cation</name>
        <dbReference type="ChEBI" id="CHEBI:24875"/>
    </ligand>
</feature>
<dbReference type="GO" id="GO:0030288">
    <property type="term" value="C:outer membrane-bounded periplasmic space"/>
    <property type="evidence" value="ECO:0007669"/>
    <property type="project" value="TreeGrafter"/>
</dbReference>
<evidence type="ECO:0000256" key="7">
    <source>
        <dbReference type="ARBA" id="ARBA00023065"/>
    </source>
</evidence>
<keyword evidence="5 9" id="KW-0732">Signal</keyword>
<protein>
    <submittedName>
        <fullName evidence="10">Fe(3+)-binding periplasmic protein</fullName>
    </submittedName>
</protein>
<dbReference type="CDD" id="cd13543">
    <property type="entry name" value="PBP2_Fbp"/>
    <property type="match status" value="1"/>
</dbReference>
<dbReference type="InterPro" id="IPR006061">
    <property type="entry name" value="SBP_1_CS"/>
</dbReference>
<evidence type="ECO:0000256" key="2">
    <source>
        <dbReference type="ARBA" id="ARBA00022448"/>
    </source>
</evidence>
<dbReference type="GO" id="GO:0046872">
    <property type="term" value="F:metal ion binding"/>
    <property type="evidence" value="ECO:0007669"/>
    <property type="project" value="UniProtKB-KW"/>
</dbReference>
<dbReference type="InterPro" id="IPR026045">
    <property type="entry name" value="Ferric-bd"/>
</dbReference>
<evidence type="ECO:0000256" key="4">
    <source>
        <dbReference type="ARBA" id="ARBA00022723"/>
    </source>
</evidence>
<evidence type="ECO:0000256" key="9">
    <source>
        <dbReference type="SAM" id="SignalP"/>
    </source>
</evidence>
<keyword evidence="7" id="KW-0406">Ion transport</keyword>
<dbReference type="InterPro" id="IPR006059">
    <property type="entry name" value="SBP"/>
</dbReference>
<dbReference type="GO" id="GO:0006826">
    <property type="term" value="P:iron ion transport"/>
    <property type="evidence" value="ECO:0007669"/>
    <property type="project" value="UniProtKB-KW"/>
</dbReference>
<dbReference type="GO" id="GO:0055085">
    <property type="term" value="P:transmembrane transport"/>
    <property type="evidence" value="ECO:0007669"/>
    <property type="project" value="InterPro"/>
</dbReference>
<dbReference type="Gene3D" id="3.40.190.10">
    <property type="entry name" value="Periplasmic binding protein-like II"/>
    <property type="match status" value="2"/>
</dbReference>
<proteinExistence type="inferred from homology"/>
<sequence>MKFPLPSLATAIAMGTAMLAAPMMANAQSSDGIVVYNAQHASLNKDWVAGFTKETGIKVTIRNGGDTELGNQIVQEGKNSPADVFLTENSPAIALVDSAGLLAPLDAATLALVPANFRPDHGRWIGIAARSTVFVYNRTKMTKEQLPKSMLDLANPSWKGRWAASPTGADFQAIVGALLELKGEPATLAWLKSMKQNVTAYKGNGSVLKAVNAGQIEGGLIYHYYLISDQARTGENSNNTETHYFRNQDPGAFLSISGGGVLATSKHPSEAQAFVRWVAGKGGQAILRNGDSYEYTVGKGQAANAKLVQISELQAPQVDPSKLNSKKVSELMIQAGLL</sequence>
<feature type="signal peptide" evidence="9">
    <location>
        <begin position="1"/>
        <end position="27"/>
    </location>
</feature>
<feature type="binding site" evidence="8">
    <location>
        <position position="88"/>
    </location>
    <ligand>
        <name>Fe cation</name>
        <dbReference type="ChEBI" id="CHEBI:24875"/>
    </ligand>
</feature>
<name>A0A6H2H726_9BURK</name>
<dbReference type="Pfam" id="PF01547">
    <property type="entry name" value="SBP_bac_1"/>
    <property type="match status" value="1"/>
</dbReference>
<keyword evidence="11" id="KW-1185">Reference proteome</keyword>
<evidence type="ECO:0000256" key="3">
    <source>
        <dbReference type="ARBA" id="ARBA00022496"/>
    </source>
</evidence>
<evidence type="ECO:0000256" key="6">
    <source>
        <dbReference type="ARBA" id="ARBA00023004"/>
    </source>
</evidence>
<evidence type="ECO:0000313" key="11">
    <source>
        <dbReference type="Proteomes" id="UP000502041"/>
    </source>
</evidence>
<dbReference type="SUPFAM" id="SSF53850">
    <property type="entry name" value="Periplasmic binding protein-like II"/>
    <property type="match status" value="1"/>
</dbReference>
<dbReference type="KEGG" id="pvac:HC248_00963"/>
<keyword evidence="4 8" id="KW-0479">Metal-binding</keyword>
<dbReference type="PIRSF" id="PIRSF002825">
    <property type="entry name" value="CfbpA"/>
    <property type="match status" value="1"/>
</dbReference>
<accession>A0A6H2H726</accession>
<feature type="chain" id="PRO_5026130743" evidence="9">
    <location>
        <begin position="28"/>
        <end position="338"/>
    </location>
</feature>
<dbReference type="PANTHER" id="PTHR30006:SF15">
    <property type="entry name" value="IRON-UTILIZATION PERIPLASMIC PROTEIN"/>
    <property type="match status" value="1"/>
</dbReference>
<dbReference type="PROSITE" id="PS01037">
    <property type="entry name" value="SBP_BACTERIAL_1"/>
    <property type="match status" value="1"/>
</dbReference>
<dbReference type="Proteomes" id="UP000502041">
    <property type="component" value="Chromosome"/>
</dbReference>
<dbReference type="PANTHER" id="PTHR30006">
    <property type="entry name" value="THIAMINE-BINDING PERIPLASMIC PROTEIN-RELATED"/>
    <property type="match status" value="1"/>
</dbReference>
<evidence type="ECO:0000256" key="5">
    <source>
        <dbReference type="ARBA" id="ARBA00022729"/>
    </source>
</evidence>
<dbReference type="EMBL" id="CP051461">
    <property type="protein sequence ID" value="QJC55681.1"/>
    <property type="molecule type" value="Genomic_DNA"/>
</dbReference>
<gene>
    <name evidence="10" type="primary">fbpA</name>
    <name evidence="10" type="ORF">HC248_00963</name>
</gene>
<keyword evidence="2" id="KW-0813">Transport</keyword>
<dbReference type="RefSeq" id="WP_168921514.1">
    <property type="nucleotide sequence ID" value="NZ_CP051461.1"/>
</dbReference>
<evidence type="ECO:0000256" key="1">
    <source>
        <dbReference type="ARBA" id="ARBA00008520"/>
    </source>
</evidence>
<keyword evidence="6 8" id="KW-0408">Iron</keyword>
<evidence type="ECO:0000256" key="8">
    <source>
        <dbReference type="PIRSR" id="PIRSR002825-1"/>
    </source>
</evidence>
<comment type="similarity">
    <text evidence="1">Belongs to the bacterial solute-binding protein 1 family.</text>
</comment>
<organism evidence="10 11">
    <name type="scientific">Polaromonas vacuolata</name>
    <dbReference type="NCBI Taxonomy" id="37448"/>
    <lineage>
        <taxon>Bacteria</taxon>
        <taxon>Pseudomonadati</taxon>
        <taxon>Pseudomonadota</taxon>
        <taxon>Betaproteobacteria</taxon>
        <taxon>Burkholderiales</taxon>
        <taxon>Comamonadaceae</taxon>
        <taxon>Polaromonas</taxon>
    </lineage>
</organism>
<evidence type="ECO:0000313" key="10">
    <source>
        <dbReference type="EMBL" id="QJC55681.1"/>
    </source>
</evidence>